<proteinExistence type="predicted"/>
<name>E4L9Q6_9FIRM</name>
<dbReference type="AlphaFoldDB" id="E4L9Q6"/>
<organism evidence="1 2">
    <name type="scientific">Dialister micraerophilus UPII 345-E</name>
    <dbReference type="NCBI Taxonomy" id="910314"/>
    <lineage>
        <taxon>Bacteria</taxon>
        <taxon>Bacillati</taxon>
        <taxon>Bacillota</taxon>
        <taxon>Negativicutes</taxon>
        <taxon>Veillonellales</taxon>
        <taxon>Veillonellaceae</taxon>
        <taxon>Dialister</taxon>
    </lineage>
</organism>
<evidence type="ECO:0000313" key="1">
    <source>
        <dbReference type="EMBL" id="EFR42508.1"/>
    </source>
</evidence>
<protein>
    <submittedName>
        <fullName evidence="1">Uncharacterized protein</fullName>
    </submittedName>
</protein>
<dbReference type="Proteomes" id="UP000004594">
    <property type="component" value="Unassembled WGS sequence"/>
</dbReference>
<dbReference type="EMBL" id="AENT01000024">
    <property type="protein sequence ID" value="EFR42508.1"/>
    <property type="molecule type" value="Genomic_DNA"/>
</dbReference>
<evidence type="ECO:0000313" key="2">
    <source>
        <dbReference type="Proteomes" id="UP000004594"/>
    </source>
</evidence>
<accession>E4L9Q6</accession>
<reference evidence="1 2" key="1">
    <citation type="submission" date="2010-11" db="EMBL/GenBank/DDBJ databases">
        <authorList>
            <person name="Durkin A.S."/>
            <person name="Madupu R."/>
            <person name="Torralba M."/>
            <person name="Gillis M."/>
            <person name="Methe B."/>
            <person name="Sutton G."/>
            <person name="Nelson K.E."/>
        </authorList>
    </citation>
    <scope>NUCLEOTIDE SEQUENCE [LARGE SCALE GENOMIC DNA]</scope>
    <source>
        <strain evidence="1 2">UPII 345-E</strain>
    </source>
</reference>
<comment type="caution">
    <text evidence="1">The sequence shown here is derived from an EMBL/GenBank/DDBJ whole genome shotgun (WGS) entry which is preliminary data.</text>
</comment>
<sequence>MKYIKIKKNDECCKVKKNPEKSGIFFMEFYYKNKNCKNLNNIVK</sequence>
<gene>
    <name evidence="1" type="ORF">HMPREF9220_0487</name>
</gene>